<reference evidence="3 4" key="1">
    <citation type="submission" date="2018-01" db="EMBL/GenBank/DDBJ databases">
        <title>Genomic Sequence of Chromobacterium MWU13-2610 from wild cranberry bogs within the Cape Cod National Seashore.</title>
        <authorList>
            <person name="O'Hara-Hanley K."/>
            <person name="Soby S."/>
            <person name="Harrison A."/>
        </authorList>
    </citation>
    <scope>NUCLEOTIDE SEQUENCE [LARGE SCALE GENOMIC DNA]</scope>
    <source>
        <strain evidence="3 4">MWU13-2610</strain>
    </source>
</reference>
<comment type="caution">
    <text evidence="3">The sequence shown here is derived from an EMBL/GenBank/DDBJ whole genome shotgun (WGS) entry which is preliminary data.</text>
</comment>
<feature type="compositionally biased region" description="Polar residues" evidence="1">
    <location>
        <begin position="1"/>
        <end position="17"/>
    </location>
</feature>
<dbReference type="Proteomes" id="UP000236416">
    <property type="component" value="Unassembled WGS sequence"/>
</dbReference>
<dbReference type="PROSITE" id="PS51186">
    <property type="entry name" value="GNAT"/>
    <property type="match status" value="1"/>
</dbReference>
<dbReference type="GO" id="GO:1990189">
    <property type="term" value="F:protein N-terminal-serine acetyltransferase activity"/>
    <property type="evidence" value="ECO:0007669"/>
    <property type="project" value="TreeGrafter"/>
</dbReference>
<dbReference type="Pfam" id="PF13302">
    <property type="entry name" value="Acetyltransf_3"/>
    <property type="match status" value="1"/>
</dbReference>
<dbReference type="InterPro" id="IPR000182">
    <property type="entry name" value="GNAT_dom"/>
</dbReference>
<dbReference type="EMBL" id="PPTF01000030">
    <property type="protein sequence ID" value="POA98977.1"/>
    <property type="molecule type" value="Genomic_DNA"/>
</dbReference>
<feature type="region of interest" description="Disordered" evidence="1">
    <location>
        <begin position="1"/>
        <end position="28"/>
    </location>
</feature>
<sequence length="239" mass="26794">MNSPQATPHSTPSSQRLPNWRSAGKAPNAPIQGRSVFLLPLDPPRHGEALFKLFANDEAHWAHLPYGPFADEESFMSWLALTVSAADTALYAVFKKDSNQVLGFLGYRQIVQAHGTVEIGHVNFSQALRQTRMASEAMYLLLKTAFELGYRRCEWRCDSRNAASVKAARRLGFQFEGMLRQAMVVKGRNRDTLLFSMLDGEWDGLCQAYEAYLADDNFDAEGRQLQSLGRFMAAERALA</sequence>
<dbReference type="InterPro" id="IPR051908">
    <property type="entry name" value="Ribosomal_N-acetyltransferase"/>
</dbReference>
<name>A0A2K4MPI0_9NEIS</name>
<evidence type="ECO:0000256" key="1">
    <source>
        <dbReference type="SAM" id="MobiDB-lite"/>
    </source>
</evidence>
<evidence type="ECO:0000259" key="2">
    <source>
        <dbReference type="PROSITE" id="PS51186"/>
    </source>
</evidence>
<keyword evidence="4" id="KW-1185">Reference proteome</keyword>
<dbReference type="PANTHER" id="PTHR43441">
    <property type="entry name" value="RIBOSOMAL-PROTEIN-SERINE ACETYLTRANSFERASE"/>
    <property type="match status" value="1"/>
</dbReference>
<evidence type="ECO:0000313" key="4">
    <source>
        <dbReference type="Proteomes" id="UP000236416"/>
    </source>
</evidence>
<dbReference type="AlphaFoldDB" id="A0A2K4MPI0"/>
<dbReference type="GO" id="GO:0008999">
    <property type="term" value="F:protein-N-terminal-alanine acetyltransferase activity"/>
    <property type="evidence" value="ECO:0007669"/>
    <property type="project" value="TreeGrafter"/>
</dbReference>
<keyword evidence="3" id="KW-0808">Transferase</keyword>
<dbReference type="RefSeq" id="WP_103319344.1">
    <property type="nucleotide sequence ID" value="NZ_PPTF01000030.1"/>
</dbReference>
<dbReference type="SUPFAM" id="SSF55729">
    <property type="entry name" value="Acyl-CoA N-acyltransferases (Nat)"/>
    <property type="match status" value="1"/>
</dbReference>
<proteinExistence type="predicted"/>
<dbReference type="PANTHER" id="PTHR43441:SF2">
    <property type="entry name" value="FAMILY ACETYLTRANSFERASE, PUTATIVE (AFU_ORTHOLOGUE AFUA_7G00850)-RELATED"/>
    <property type="match status" value="1"/>
</dbReference>
<dbReference type="InterPro" id="IPR016181">
    <property type="entry name" value="Acyl_CoA_acyltransferase"/>
</dbReference>
<accession>A0A2K4MPI0</accession>
<gene>
    <name evidence="3" type="ORF">C2134_08960</name>
</gene>
<evidence type="ECO:0000313" key="3">
    <source>
        <dbReference type="EMBL" id="POA98977.1"/>
    </source>
</evidence>
<protein>
    <submittedName>
        <fullName evidence="3">GNAT family N-acetyltransferase</fullName>
    </submittedName>
</protein>
<dbReference type="Gene3D" id="3.40.630.30">
    <property type="match status" value="1"/>
</dbReference>
<dbReference type="FunFam" id="3.40.630.30:FF:000047">
    <property type="entry name" value="Acetyltransferase, GNAT family"/>
    <property type="match status" value="1"/>
</dbReference>
<organism evidence="3 4">
    <name type="scientific">Chromobacterium sinusclupearum</name>
    <dbReference type="NCBI Taxonomy" id="2077146"/>
    <lineage>
        <taxon>Bacteria</taxon>
        <taxon>Pseudomonadati</taxon>
        <taxon>Pseudomonadota</taxon>
        <taxon>Betaproteobacteria</taxon>
        <taxon>Neisseriales</taxon>
        <taxon>Chromobacteriaceae</taxon>
        <taxon>Chromobacterium</taxon>
    </lineage>
</organism>
<feature type="domain" description="N-acetyltransferase" evidence="2">
    <location>
        <begin position="48"/>
        <end position="191"/>
    </location>
</feature>